<sequence>MIRDRGTIKWTSMMLPEHVKMLRDWVKEDTYETRPELDEQRLEELNERFCEALETGREVTITYYEKRRYQLFVGSVHHLDPYKCRLHVVDKFGEAGWLNMKDILDIS</sequence>
<dbReference type="EMBL" id="CAKJTJ010000011">
    <property type="protein sequence ID" value="CAG9621528.1"/>
    <property type="molecule type" value="Genomic_DNA"/>
</dbReference>
<accession>A0ABN8AEA5</accession>
<reference evidence="1 2" key="1">
    <citation type="submission" date="2021-10" db="EMBL/GenBank/DDBJ databases">
        <authorList>
            <person name="Criscuolo A."/>
        </authorList>
    </citation>
    <scope>NUCLEOTIDE SEQUENCE [LARGE SCALE GENOMIC DNA]</scope>
    <source>
        <strain evidence="2">CIP 111883</strain>
    </source>
</reference>
<protein>
    <recommendedName>
        <fullName evidence="3">YolD-like family protein</fullName>
    </recommendedName>
</protein>
<organism evidence="1 2">
    <name type="scientific">Sutcliffiella rhizosphaerae</name>
    <dbReference type="NCBI Taxonomy" id="2880967"/>
    <lineage>
        <taxon>Bacteria</taxon>
        <taxon>Bacillati</taxon>
        <taxon>Bacillota</taxon>
        <taxon>Bacilli</taxon>
        <taxon>Bacillales</taxon>
        <taxon>Bacillaceae</taxon>
        <taxon>Sutcliffiella</taxon>
    </lineage>
</organism>
<evidence type="ECO:0000313" key="1">
    <source>
        <dbReference type="EMBL" id="CAG9621528.1"/>
    </source>
</evidence>
<dbReference type="Pfam" id="PF08863">
    <property type="entry name" value="YolD"/>
    <property type="match status" value="1"/>
</dbReference>
<keyword evidence="2" id="KW-1185">Reference proteome</keyword>
<dbReference type="PANTHER" id="PTHR40051">
    <property type="entry name" value="IG HYPOTHETICAL 15966"/>
    <property type="match status" value="1"/>
</dbReference>
<comment type="caution">
    <text evidence="1">The sequence shown here is derived from an EMBL/GenBank/DDBJ whole genome shotgun (WGS) entry which is preliminary data.</text>
</comment>
<dbReference type="PANTHER" id="PTHR40051:SF1">
    <property type="entry name" value="YOLD-LIKE FAMILY PROTEIN"/>
    <property type="match status" value="1"/>
</dbReference>
<proteinExistence type="predicted"/>
<name>A0ABN8AEA5_9BACI</name>
<dbReference type="Proteomes" id="UP000789833">
    <property type="component" value="Unassembled WGS sequence"/>
</dbReference>
<evidence type="ECO:0008006" key="3">
    <source>
        <dbReference type="Google" id="ProtNLM"/>
    </source>
</evidence>
<gene>
    <name evidence="1" type="ORF">BACCIP111883_02301</name>
</gene>
<dbReference type="InterPro" id="IPR014962">
    <property type="entry name" value="YolD"/>
</dbReference>
<evidence type="ECO:0000313" key="2">
    <source>
        <dbReference type="Proteomes" id="UP000789833"/>
    </source>
</evidence>
<dbReference type="RefSeq" id="WP_230501416.1">
    <property type="nucleotide sequence ID" value="NZ_CAKJTJ010000011.1"/>
</dbReference>